<dbReference type="Pfam" id="PF04079">
    <property type="entry name" value="SMC_ScpB"/>
    <property type="match status" value="1"/>
</dbReference>
<dbReference type="Proteomes" id="UP000178825">
    <property type="component" value="Unassembled WGS sequence"/>
</dbReference>
<keyword evidence="4" id="KW-0131">Cell cycle</keyword>
<evidence type="ECO:0000313" key="6">
    <source>
        <dbReference type="Proteomes" id="UP000178825"/>
    </source>
</evidence>
<dbReference type="InterPro" id="IPR005234">
    <property type="entry name" value="ScpB_csome_segregation"/>
</dbReference>
<dbReference type="GO" id="GO:0051301">
    <property type="term" value="P:cell division"/>
    <property type="evidence" value="ECO:0007669"/>
    <property type="project" value="UniProtKB-KW"/>
</dbReference>
<evidence type="ECO:0000256" key="4">
    <source>
        <dbReference type="ARBA" id="ARBA00023306"/>
    </source>
</evidence>
<name>A0A1F6BQK9_9BACT</name>
<dbReference type="PANTHER" id="PTHR34298">
    <property type="entry name" value="SEGREGATION AND CONDENSATION PROTEIN B"/>
    <property type="match status" value="1"/>
</dbReference>
<comment type="caution">
    <text evidence="5">The sequence shown here is derived from an EMBL/GenBank/DDBJ whole genome shotgun (WGS) entry which is preliminary data.</text>
</comment>
<dbReference type="InterPro" id="IPR036390">
    <property type="entry name" value="WH_DNA-bd_sf"/>
</dbReference>
<keyword evidence="3" id="KW-0159">Chromosome partition</keyword>
<dbReference type="STRING" id="1798470.A3D55_00250"/>
<dbReference type="EMBL" id="MFKJ01000007">
    <property type="protein sequence ID" value="OGG39128.1"/>
    <property type="molecule type" value="Genomic_DNA"/>
</dbReference>
<reference evidence="5 6" key="1">
    <citation type="journal article" date="2016" name="Nat. Commun.">
        <title>Thousands of microbial genomes shed light on interconnected biogeochemical processes in an aquifer system.</title>
        <authorList>
            <person name="Anantharaman K."/>
            <person name="Brown C.T."/>
            <person name="Hug L.A."/>
            <person name="Sharon I."/>
            <person name="Castelle C.J."/>
            <person name="Probst A.J."/>
            <person name="Thomas B.C."/>
            <person name="Singh A."/>
            <person name="Wilkins M.J."/>
            <person name="Karaoz U."/>
            <person name="Brodie E.L."/>
            <person name="Williams K.H."/>
            <person name="Hubbard S.S."/>
            <person name="Banfield J.F."/>
        </authorList>
    </citation>
    <scope>NUCLEOTIDE SEQUENCE [LARGE SCALE GENOMIC DNA]</scope>
</reference>
<organism evidence="5 6">
    <name type="scientific">Candidatus Jorgensenbacteria bacterium RIFCSPHIGHO2_02_FULL_45_20</name>
    <dbReference type="NCBI Taxonomy" id="1798470"/>
    <lineage>
        <taxon>Bacteria</taxon>
        <taxon>Candidatus Joergenseniibacteriota</taxon>
    </lineage>
</organism>
<proteinExistence type="predicted"/>
<dbReference type="SUPFAM" id="SSF46785">
    <property type="entry name" value="Winged helix' DNA-binding domain"/>
    <property type="match status" value="2"/>
</dbReference>
<accession>A0A1F6BQK9</accession>
<dbReference type="PANTHER" id="PTHR34298:SF2">
    <property type="entry name" value="SEGREGATION AND CONDENSATION PROTEIN B"/>
    <property type="match status" value="1"/>
</dbReference>
<keyword evidence="1" id="KW-0963">Cytoplasm</keyword>
<protein>
    <recommendedName>
        <fullName evidence="7">SMC-Scp complex subunit ScpB</fullName>
    </recommendedName>
</protein>
<gene>
    <name evidence="5" type="ORF">A3D55_00250</name>
</gene>
<sequence>MPSVNPKKIAELEALLFTYGEPIQLKKVAELLDVPPDECGALVGAYEESLYGGDSGLMLQRDRDRIQLSTKPDYSAVLQKIIREEFKEELTPAALEALSLISYLGPIPRATVDYIRGVNSSFTIRNLLMRGLVERNQDPERKHAYEYKITMDFLKHIGIARVSDLPEYEKFNALLSKYDVFSETANSPADAGAEKNPAETNG</sequence>
<evidence type="ECO:0000313" key="5">
    <source>
        <dbReference type="EMBL" id="OGG39128.1"/>
    </source>
</evidence>
<dbReference type="GO" id="GO:0051304">
    <property type="term" value="P:chromosome separation"/>
    <property type="evidence" value="ECO:0007669"/>
    <property type="project" value="InterPro"/>
</dbReference>
<evidence type="ECO:0000256" key="1">
    <source>
        <dbReference type="ARBA" id="ARBA00022490"/>
    </source>
</evidence>
<dbReference type="InterPro" id="IPR036388">
    <property type="entry name" value="WH-like_DNA-bd_sf"/>
</dbReference>
<evidence type="ECO:0000256" key="2">
    <source>
        <dbReference type="ARBA" id="ARBA00022618"/>
    </source>
</evidence>
<evidence type="ECO:0000256" key="3">
    <source>
        <dbReference type="ARBA" id="ARBA00022829"/>
    </source>
</evidence>
<keyword evidence="2" id="KW-0132">Cell division</keyword>
<dbReference type="Gene3D" id="1.10.10.10">
    <property type="entry name" value="Winged helix-like DNA-binding domain superfamily/Winged helix DNA-binding domain"/>
    <property type="match status" value="2"/>
</dbReference>
<evidence type="ECO:0008006" key="7">
    <source>
        <dbReference type="Google" id="ProtNLM"/>
    </source>
</evidence>
<dbReference type="AlphaFoldDB" id="A0A1F6BQK9"/>